<evidence type="ECO:0000313" key="3">
    <source>
        <dbReference type="EMBL" id="MBB4891146.1"/>
    </source>
</evidence>
<feature type="chain" id="PRO_5038713501" description="AMIN-like domain-containing protein" evidence="1">
    <location>
        <begin position="23"/>
        <end position="206"/>
    </location>
</feature>
<feature type="signal peptide" evidence="1">
    <location>
        <begin position="1"/>
        <end position="22"/>
    </location>
</feature>
<keyword evidence="1" id="KW-0732">Signal</keyword>
<name>A0A7W7LK55_9ACTN</name>
<keyword evidence="4" id="KW-1185">Reference proteome</keyword>
<reference evidence="3 4" key="1">
    <citation type="submission" date="2020-08" db="EMBL/GenBank/DDBJ databases">
        <title>Genomic Encyclopedia of Type Strains, Phase III (KMG-III): the genomes of soil and plant-associated and newly described type strains.</title>
        <authorList>
            <person name="Whitman W."/>
        </authorList>
    </citation>
    <scope>NUCLEOTIDE SEQUENCE [LARGE SCALE GENOMIC DNA]</scope>
    <source>
        <strain evidence="3 4">CECT 3266</strain>
    </source>
</reference>
<sequence length="206" mass="21403">MRRLGTALAALLLAGAGLAALAGSSASAGTAGGAGVTTKAVTVAAARTRGCTHSWSSRPKISTDTDYAPLMHIRTGSHACFDRMVFDIGDLPGNPVGYRVAYVDELHQDGSGAVVPVSGGAVLEVRVAAPSHDPENGEVTYEGRAGAPLPGVDLSGYRTFRDVRYGGSFEGETQIGVGVPARLPFRVFQMGNHVVLDVAHQPRRLH</sequence>
<organism evidence="3 4">
    <name type="scientific">Streptomyces olivoverticillatus</name>
    <dbReference type="NCBI Taxonomy" id="66427"/>
    <lineage>
        <taxon>Bacteria</taxon>
        <taxon>Bacillati</taxon>
        <taxon>Actinomycetota</taxon>
        <taxon>Actinomycetes</taxon>
        <taxon>Kitasatosporales</taxon>
        <taxon>Streptomycetaceae</taxon>
        <taxon>Streptomyces</taxon>
    </lineage>
</organism>
<dbReference type="Proteomes" id="UP000556084">
    <property type="component" value="Unassembled WGS sequence"/>
</dbReference>
<proteinExistence type="predicted"/>
<dbReference type="InterPro" id="IPR056303">
    <property type="entry name" value="AMIN-like"/>
</dbReference>
<dbReference type="RefSeq" id="WP_184345790.1">
    <property type="nucleotide sequence ID" value="NZ_JACHJH010000001.1"/>
</dbReference>
<dbReference type="EMBL" id="JACHJH010000001">
    <property type="protein sequence ID" value="MBB4891146.1"/>
    <property type="molecule type" value="Genomic_DNA"/>
</dbReference>
<accession>A0A7W7LK55</accession>
<evidence type="ECO:0000256" key="1">
    <source>
        <dbReference type="SAM" id="SignalP"/>
    </source>
</evidence>
<comment type="caution">
    <text evidence="3">The sequence shown here is derived from an EMBL/GenBank/DDBJ whole genome shotgun (WGS) entry which is preliminary data.</text>
</comment>
<gene>
    <name evidence="3" type="ORF">FHS39_000146</name>
</gene>
<protein>
    <recommendedName>
        <fullName evidence="2">AMIN-like domain-containing protein</fullName>
    </recommendedName>
</protein>
<evidence type="ECO:0000313" key="4">
    <source>
        <dbReference type="Proteomes" id="UP000556084"/>
    </source>
</evidence>
<evidence type="ECO:0000259" key="2">
    <source>
        <dbReference type="Pfam" id="PF24837"/>
    </source>
</evidence>
<dbReference type="AlphaFoldDB" id="A0A7W7LK55"/>
<feature type="domain" description="AMIN-like" evidence="2">
    <location>
        <begin position="70"/>
        <end position="200"/>
    </location>
</feature>
<dbReference type="Pfam" id="PF24837">
    <property type="entry name" value="AMIN-like"/>
    <property type="match status" value="1"/>
</dbReference>